<sequence>MENLINKLQPFIPASPSIEIVIGEFDSQVIDAVTKEEYGIVLLNEEGQFEGYESYSFYEDEEELEEQISDKPANIDEMMRLSQLFVDTFIDREVHFSMLNEFTDNNYMVTYEERDPKLDLSIPHTGCTLHFTRNGELTSATIGQTDFELEYPTNEYSKEEAKERLRTTGYLQLSIHLPDEAEEDYGDAKLVNRTNDDLMGVGVDGKVESLYEFMDAKDLPVQRIAATKPTETLEEMLQVHDGLVKKVGEEGSEIWIDPTILVDKDEEEALISVYNNETGHFSYSNLPYEHKEDDSELPLEQMQERAVEFLELVVGNVQEKYVLEEPYDTSMDLTEIDEELVEEEIEQEELEGIEEEDWEELPEPEPTSMFTFYREYHGIRLEGYEAHVHVGIYTGTIRECSVASLSDKQLHSLSQLSITPTITMEEAEQRFFSEMEMKLSRTVKYLDDAKYYTLSYLVDFPKTGNHIEKINAHTGEVTYVDTGIIRESE</sequence>
<dbReference type="RefSeq" id="WP_073202317.1">
    <property type="nucleotide sequence ID" value="NZ_FRCZ01000005.1"/>
</dbReference>
<reference evidence="1 2" key="1">
    <citation type="submission" date="2016-11" db="EMBL/GenBank/DDBJ databases">
        <authorList>
            <person name="Jaros S."/>
            <person name="Januszkiewicz K."/>
            <person name="Wedrychowicz H."/>
        </authorList>
    </citation>
    <scope>NUCLEOTIDE SEQUENCE [LARGE SCALE GENOMIC DNA]</scope>
    <source>
        <strain evidence="1 2">CGMCC 1.10681</strain>
    </source>
</reference>
<dbReference type="EMBL" id="FRCZ01000005">
    <property type="protein sequence ID" value="SHN23227.1"/>
    <property type="molecule type" value="Genomic_DNA"/>
</dbReference>
<proteinExistence type="predicted"/>
<accession>A0A1M7PZD9</accession>
<dbReference type="OrthoDB" id="2445738at2"/>
<dbReference type="Proteomes" id="UP000184184">
    <property type="component" value="Unassembled WGS sequence"/>
</dbReference>
<name>A0A1M7PZD9_9BACI</name>
<protein>
    <submittedName>
        <fullName evidence="1">Uncharacterized protein</fullName>
    </submittedName>
</protein>
<dbReference type="AlphaFoldDB" id="A0A1M7PZD9"/>
<organism evidence="1 2">
    <name type="scientific">Gracilibacillus kekensis</name>
    <dbReference type="NCBI Taxonomy" id="1027249"/>
    <lineage>
        <taxon>Bacteria</taxon>
        <taxon>Bacillati</taxon>
        <taxon>Bacillota</taxon>
        <taxon>Bacilli</taxon>
        <taxon>Bacillales</taxon>
        <taxon>Bacillaceae</taxon>
        <taxon>Gracilibacillus</taxon>
    </lineage>
</organism>
<gene>
    <name evidence="1" type="ORF">SAMN05216179_2645</name>
</gene>
<evidence type="ECO:0000313" key="2">
    <source>
        <dbReference type="Proteomes" id="UP000184184"/>
    </source>
</evidence>
<keyword evidence="2" id="KW-1185">Reference proteome</keyword>
<evidence type="ECO:0000313" key="1">
    <source>
        <dbReference type="EMBL" id="SHN23227.1"/>
    </source>
</evidence>